<accession>A5DHT1</accession>
<dbReference type="PANTHER" id="PTHR11545">
    <property type="entry name" value="RIBOSOMAL PROTEIN L13"/>
    <property type="match status" value="1"/>
</dbReference>
<keyword evidence="3" id="KW-0689">Ribosomal protein</keyword>
<evidence type="ECO:0000256" key="3">
    <source>
        <dbReference type="ARBA" id="ARBA00022980"/>
    </source>
</evidence>
<dbReference type="CDD" id="cd00392">
    <property type="entry name" value="Ribosomal_L13"/>
    <property type="match status" value="1"/>
</dbReference>
<dbReference type="GO" id="GO:0006412">
    <property type="term" value="P:translation"/>
    <property type="evidence" value="ECO:0007669"/>
    <property type="project" value="InterPro"/>
</dbReference>
<dbReference type="FunCoup" id="A5DHT1">
    <property type="interactions" value="728"/>
</dbReference>
<dbReference type="GO" id="GO:0005762">
    <property type="term" value="C:mitochondrial large ribosomal subunit"/>
    <property type="evidence" value="ECO:0007669"/>
    <property type="project" value="EnsemblFungi"/>
</dbReference>
<keyword evidence="10" id="KW-1185">Reference proteome</keyword>
<dbReference type="OMA" id="MNTRHTA"/>
<dbReference type="eggNOG" id="KOG3203">
    <property type="taxonomic scope" value="Eukaryota"/>
</dbReference>
<dbReference type="Pfam" id="PF00572">
    <property type="entry name" value="Ribosomal_L13"/>
    <property type="match status" value="1"/>
</dbReference>
<dbReference type="GeneID" id="5126868"/>
<dbReference type="InterPro" id="IPR005823">
    <property type="entry name" value="Ribosomal_uL13_bac-type"/>
</dbReference>
<dbReference type="NCBIfam" id="TIGR01066">
    <property type="entry name" value="rplM_bact"/>
    <property type="match status" value="1"/>
</dbReference>
<dbReference type="HOGENOM" id="CLU_082184_1_1_1"/>
<name>A5DHT1_PICGU</name>
<evidence type="ECO:0000256" key="2">
    <source>
        <dbReference type="ARBA" id="ARBA00006227"/>
    </source>
</evidence>
<evidence type="ECO:0000313" key="9">
    <source>
        <dbReference type="EMBL" id="EDK38734.2"/>
    </source>
</evidence>
<evidence type="ECO:0000256" key="8">
    <source>
        <dbReference type="SAM" id="Coils"/>
    </source>
</evidence>
<dbReference type="GO" id="GO:0003735">
    <property type="term" value="F:structural constituent of ribosome"/>
    <property type="evidence" value="ECO:0007669"/>
    <property type="project" value="EnsemblFungi"/>
</dbReference>
<comment type="function">
    <text evidence="6">Component of the mitochondrial ribosome (mitoribosome), a dedicated translation machinery responsible for the synthesis of mitochondrial genome-encoded proteins, including at least some of the essential transmembrane subunits of the mitochondrial respiratory chain. The mitoribosomes are attached to the mitochondrial inner membrane and translation products are cotranslationally integrated into the membrane.</text>
</comment>
<dbReference type="InParanoid" id="A5DHT1"/>
<dbReference type="FunFam" id="3.90.1180.10:FF:000007">
    <property type="entry name" value="50S ribosomal protein L13"/>
    <property type="match status" value="1"/>
</dbReference>
<keyword evidence="4" id="KW-0496">Mitochondrion</keyword>
<feature type="coiled-coil region" evidence="8">
    <location>
        <begin position="178"/>
        <end position="212"/>
    </location>
</feature>
<dbReference type="STRING" id="294746.A5DHT1"/>
<dbReference type="RefSeq" id="XP_001485103.2">
    <property type="nucleotide sequence ID" value="XM_001485053.1"/>
</dbReference>
<evidence type="ECO:0000256" key="6">
    <source>
        <dbReference type="ARBA" id="ARBA00037226"/>
    </source>
</evidence>
<evidence type="ECO:0000256" key="4">
    <source>
        <dbReference type="ARBA" id="ARBA00023128"/>
    </source>
</evidence>
<dbReference type="Gene3D" id="3.90.1180.10">
    <property type="entry name" value="Ribosomal protein L13"/>
    <property type="match status" value="1"/>
</dbReference>
<dbReference type="InterPro" id="IPR036899">
    <property type="entry name" value="Ribosomal_uL13_sf"/>
</dbReference>
<reference evidence="9 10" key="1">
    <citation type="journal article" date="2009" name="Nature">
        <title>Evolution of pathogenicity and sexual reproduction in eight Candida genomes.</title>
        <authorList>
            <person name="Butler G."/>
            <person name="Rasmussen M.D."/>
            <person name="Lin M.F."/>
            <person name="Santos M.A."/>
            <person name="Sakthikumar S."/>
            <person name="Munro C.A."/>
            <person name="Rheinbay E."/>
            <person name="Grabherr M."/>
            <person name="Forche A."/>
            <person name="Reedy J.L."/>
            <person name="Agrafioti I."/>
            <person name="Arnaud M.B."/>
            <person name="Bates S."/>
            <person name="Brown A.J."/>
            <person name="Brunke S."/>
            <person name="Costanzo M.C."/>
            <person name="Fitzpatrick D.A."/>
            <person name="de Groot P.W."/>
            <person name="Harris D."/>
            <person name="Hoyer L.L."/>
            <person name="Hube B."/>
            <person name="Klis F.M."/>
            <person name="Kodira C."/>
            <person name="Lennard N."/>
            <person name="Logue M.E."/>
            <person name="Martin R."/>
            <person name="Neiman A.M."/>
            <person name="Nikolaou E."/>
            <person name="Quail M.A."/>
            <person name="Quinn J."/>
            <person name="Santos M.C."/>
            <person name="Schmitzberger F.F."/>
            <person name="Sherlock G."/>
            <person name="Shah P."/>
            <person name="Silverstein K.A."/>
            <person name="Skrzypek M.S."/>
            <person name="Soll D."/>
            <person name="Staggs R."/>
            <person name="Stansfield I."/>
            <person name="Stumpf M.P."/>
            <person name="Sudbery P.E."/>
            <person name="Srikantha T."/>
            <person name="Zeng Q."/>
            <person name="Berman J."/>
            <person name="Berriman M."/>
            <person name="Heitman J."/>
            <person name="Gow N.A."/>
            <person name="Lorenz M.C."/>
            <person name="Birren B.W."/>
            <person name="Kellis M."/>
            <person name="Cuomo C.A."/>
        </authorList>
    </citation>
    <scope>NUCLEOTIDE SEQUENCE [LARGE SCALE GENOMIC DNA]</scope>
    <source>
        <strain evidence="10">ATCC 6260 / CBS 566 / DSM 6381 / JCM 1539 / NBRC 10279 / NRRL Y-324</strain>
    </source>
</reference>
<dbReference type="Proteomes" id="UP000001997">
    <property type="component" value="Unassembled WGS sequence"/>
</dbReference>
<dbReference type="VEuPathDB" id="FungiDB:PGUG_02832"/>
<evidence type="ECO:0000256" key="5">
    <source>
        <dbReference type="ARBA" id="ARBA00023274"/>
    </source>
</evidence>
<gene>
    <name evidence="9" type="ORF">PGUG_02832</name>
</gene>
<dbReference type="KEGG" id="pgu:PGUG_02832"/>
<dbReference type="OrthoDB" id="274622at2759"/>
<comment type="subcellular location">
    <subcellularLocation>
        <location evidence="1">Mitochondrion</location>
    </subcellularLocation>
</comment>
<dbReference type="GO" id="GO:0003729">
    <property type="term" value="F:mRNA binding"/>
    <property type="evidence" value="ECO:0007669"/>
    <property type="project" value="TreeGrafter"/>
</dbReference>
<dbReference type="InterPro" id="IPR005822">
    <property type="entry name" value="Ribosomal_uL13"/>
</dbReference>
<evidence type="ECO:0000256" key="1">
    <source>
        <dbReference type="ARBA" id="ARBA00004173"/>
    </source>
</evidence>
<evidence type="ECO:0000313" key="10">
    <source>
        <dbReference type="Proteomes" id="UP000001997"/>
    </source>
</evidence>
<dbReference type="EMBL" id="CH408157">
    <property type="protein sequence ID" value="EDK38734.2"/>
    <property type="molecule type" value="Genomic_DNA"/>
</dbReference>
<dbReference type="GO" id="GO:0017148">
    <property type="term" value="P:negative regulation of translation"/>
    <property type="evidence" value="ECO:0007669"/>
    <property type="project" value="TreeGrafter"/>
</dbReference>
<evidence type="ECO:0000256" key="7">
    <source>
        <dbReference type="ARBA" id="ARBA00068950"/>
    </source>
</evidence>
<organism evidence="9 10">
    <name type="scientific">Meyerozyma guilliermondii (strain ATCC 6260 / CBS 566 / DSM 6381 / JCM 1539 / NBRC 10279 / NRRL Y-324)</name>
    <name type="common">Yeast</name>
    <name type="synonym">Candida guilliermondii</name>
    <dbReference type="NCBI Taxonomy" id="294746"/>
    <lineage>
        <taxon>Eukaryota</taxon>
        <taxon>Fungi</taxon>
        <taxon>Dikarya</taxon>
        <taxon>Ascomycota</taxon>
        <taxon>Saccharomycotina</taxon>
        <taxon>Pichiomycetes</taxon>
        <taxon>Debaryomycetaceae</taxon>
        <taxon>Meyerozyma</taxon>
    </lineage>
</organism>
<proteinExistence type="inferred from homology"/>
<protein>
    <recommendedName>
        <fullName evidence="7">Large ribosomal subunit protein uL13m</fullName>
    </recommendedName>
</protein>
<dbReference type="HAMAP" id="MF_01366">
    <property type="entry name" value="Ribosomal_uL13"/>
    <property type="match status" value="1"/>
</dbReference>
<dbReference type="SUPFAM" id="SSF52161">
    <property type="entry name" value="Ribosomal protein L13"/>
    <property type="match status" value="1"/>
</dbReference>
<sequence length="212" mass="24520">MLKSRIARHSFSVPQVQDRAPRNLTRKKPLCSKVHLYVMSQRLGNSVAALTRVWHHVDMAADPRTLGRLASSIAITLQGKHKPTFSPNRDHGDYVVVTNCAHLKVSGRKMQDKLYWSHNTRPGSLKLVPMERMIANKGYSEIVRRAVKNMIPKNKLRLIRMDRLKLFDGDEHPYKDNLIAYADEVPEMKKKLADLNRREAKLAEMRKKYLEN</sequence>
<comment type="similarity">
    <text evidence="2">Belongs to the universal ribosomal protein uL13 family.</text>
</comment>
<dbReference type="AlphaFoldDB" id="A5DHT1"/>
<dbReference type="PANTHER" id="PTHR11545:SF2">
    <property type="entry name" value="LARGE RIBOSOMAL SUBUNIT PROTEIN UL13M"/>
    <property type="match status" value="1"/>
</dbReference>
<keyword evidence="8" id="KW-0175">Coiled coil</keyword>
<keyword evidence="5" id="KW-0687">Ribonucleoprotein</keyword>